<dbReference type="GO" id="GO:0055087">
    <property type="term" value="C:Ski complex"/>
    <property type="evidence" value="ECO:0007669"/>
    <property type="project" value="TreeGrafter"/>
</dbReference>
<evidence type="ECO:0000256" key="2">
    <source>
        <dbReference type="ARBA" id="ARBA00022801"/>
    </source>
</evidence>
<dbReference type="PANTHER" id="PTHR12131">
    <property type="entry name" value="ATP-DEPENDENT RNA AND DNA HELICASE"/>
    <property type="match status" value="1"/>
</dbReference>
<proteinExistence type="predicted"/>
<evidence type="ECO:0000256" key="1">
    <source>
        <dbReference type="ARBA" id="ARBA00022741"/>
    </source>
</evidence>
<sequence length="506" mass="56426">MERIVGTNEENSFRIGFSGYSGHLRLEPLPPIERSNSLRSLPDFILPAAFPPETPESIKRYLEENYLCPELDIDELSPEKCGRQWEFDWFDKVKIHLEPSIPRSVMVPSWELPYRRSKKGITGEKWEPKSVQVDIVELMEGAQDSGAFPRMLGPAKDFVKGSLSNRPFRPGGLDVSQSSEKILPEGASTGDWVREVIDGGAAQGIPPGFKKGLDLGDLKAYCSSWKVMKDQNVVKSSANEKLTRFSLQFDDLFKKAWEDDSMVESHGDDAESGKVDIEIEEAVGASSLTDTGSSVLDQILLADPGELAGKKNITGNWGGHQQKGAWAVTGESEEVANCFHDLVPDMALDFPFELDAFQKEWYPLSEQAIYYLEKGESVFVAAHTSAGKTVVAEYAFALASKHCTRAVYTAPIKTISNQKYRDFCGKFDVGLLTGDVSLRPEASCLIMTTEILRSMLYRGADIIRDIEWVIFDEVHYVNDVERGVVWEEVIIMLPRHVNIILLSATV</sequence>
<dbReference type="OrthoDB" id="64767at2759"/>
<gene>
    <name evidence="6" type="ORF">GIB67_027330</name>
</gene>
<name>A0A7J7MEX9_9MAGN</name>
<dbReference type="InterPro" id="IPR014001">
    <property type="entry name" value="Helicase_ATP-bd"/>
</dbReference>
<dbReference type="Proteomes" id="UP000541444">
    <property type="component" value="Unassembled WGS sequence"/>
</dbReference>
<dbReference type="GO" id="GO:0005524">
    <property type="term" value="F:ATP binding"/>
    <property type="evidence" value="ECO:0007669"/>
    <property type="project" value="UniProtKB-KW"/>
</dbReference>
<dbReference type="PANTHER" id="PTHR12131:SF24">
    <property type="entry name" value="DEXH-BOX ATP-DEPENDENT RNA HELICASE DEXH11"/>
    <property type="match status" value="1"/>
</dbReference>
<dbReference type="GO" id="GO:0016787">
    <property type="term" value="F:hydrolase activity"/>
    <property type="evidence" value="ECO:0007669"/>
    <property type="project" value="UniProtKB-KW"/>
</dbReference>
<keyword evidence="7" id="KW-1185">Reference proteome</keyword>
<keyword evidence="4" id="KW-0067">ATP-binding</keyword>
<feature type="domain" description="Helicase ATP-binding" evidence="5">
    <location>
        <begin position="369"/>
        <end position="506"/>
    </location>
</feature>
<dbReference type="GO" id="GO:0003676">
    <property type="term" value="F:nucleic acid binding"/>
    <property type="evidence" value="ECO:0007669"/>
    <property type="project" value="InterPro"/>
</dbReference>
<dbReference type="SMART" id="SM00487">
    <property type="entry name" value="DEXDc"/>
    <property type="match status" value="1"/>
</dbReference>
<evidence type="ECO:0000313" key="6">
    <source>
        <dbReference type="EMBL" id="KAF6153463.1"/>
    </source>
</evidence>
<evidence type="ECO:0000259" key="5">
    <source>
        <dbReference type="PROSITE" id="PS51192"/>
    </source>
</evidence>
<dbReference type="EMBL" id="JACGCM010001560">
    <property type="protein sequence ID" value="KAF6153463.1"/>
    <property type="molecule type" value="Genomic_DNA"/>
</dbReference>
<dbReference type="FunFam" id="3.40.50.300:FF:000354">
    <property type="entry name" value="ATP-dependent RNA helicase SKI2"/>
    <property type="match status" value="1"/>
</dbReference>
<reference evidence="6 7" key="1">
    <citation type="journal article" date="2020" name="IScience">
        <title>Genome Sequencing of the Endangered Kingdonia uniflora (Circaeasteraceae, Ranunculales) Reveals Potential Mechanisms of Evolutionary Specialization.</title>
        <authorList>
            <person name="Sun Y."/>
            <person name="Deng T."/>
            <person name="Zhang A."/>
            <person name="Moore M.J."/>
            <person name="Landis J.B."/>
            <person name="Lin N."/>
            <person name="Zhang H."/>
            <person name="Zhang X."/>
            <person name="Huang J."/>
            <person name="Zhang X."/>
            <person name="Sun H."/>
            <person name="Wang H."/>
        </authorList>
    </citation>
    <scope>NUCLEOTIDE SEQUENCE [LARGE SCALE GENOMIC DNA]</scope>
    <source>
        <strain evidence="6">TB1705</strain>
        <tissue evidence="6">Leaf</tissue>
    </source>
</reference>
<organism evidence="6 7">
    <name type="scientific">Kingdonia uniflora</name>
    <dbReference type="NCBI Taxonomy" id="39325"/>
    <lineage>
        <taxon>Eukaryota</taxon>
        <taxon>Viridiplantae</taxon>
        <taxon>Streptophyta</taxon>
        <taxon>Embryophyta</taxon>
        <taxon>Tracheophyta</taxon>
        <taxon>Spermatophyta</taxon>
        <taxon>Magnoliopsida</taxon>
        <taxon>Ranunculales</taxon>
        <taxon>Circaeasteraceae</taxon>
        <taxon>Kingdonia</taxon>
    </lineage>
</organism>
<dbReference type="GO" id="GO:0004386">
    <property type="term" value="F:helicase activity"/>
    <property type="evidence" value="ECO:0007669"/>
    <property type="project" value="UniProtKB-KW"/>
</dbReference>
<keyword evidence="2" id="KW-0378">Hydrolase</keyword>
<dbReference type="AlphaFoldDB" id="A0A7J7MEX9"/>
<dbReference type="GO" id="GO:0070478">
    <property type="term" value="P:nuclear-transcribed mRNA catabolic process, 3'-5' exonucleolytic nonsense-mediated decay"/>
    <property type="evidence" value="ECO:0007669"/>
    <property type="project" value="TreeGrafter"/>
</dbReference>
<keyword evidence="3" id="KW-0347">Helicase</keyword>
<dbReference type="InterPro" id="IPR040801">
    <property type="entry name" value="Ski2_N"/>
</dbReference>
<dbReference type="SUPFAM" id="SSF52540">
    <property type="entry name" value="P-loop containing nucleoside triphosphate hydrolases"/>
    <property type="match status" value="1"/>
</dbReference>
<comment type="caution">
    <text evidence="6">The sequence shown here is derived from an EMBL/GenBank/DDBJ whole genome shotgun (WGS) entry which is preliminary data.</text>
</comment>
<dbReference type="Gene3D" id="3.40.50.300">
    <property type="entry name" value="P-loop containing nucleotide triphosphate hydrolases"/>
    <property type="match status" value="1"/>
</dbReference>
<evidence type="ECO:0000313" key="7">
    <source>
        <dbReference type="Proteomes" id="UP000541444"/>
    </source>
</evidence>
<evidence type="ECO:0000256" key="3">
    <source>
        <dbReference type="ARBA" id="ARBA00022806"/>
    </source>
</evidence>
<dbReference type="InterPro" id="IPR027417">
    <property type="entry name" value="P-loop_NTPase"/>
</dbReference>
<dbReference type="InterPro" id="IPR011545">
    <property type="entry name" value="DEAD/DEAH_box_helicase_dom"/>
</dbReference>
<evidence type="ECO:0000256" key="4">
    <source>
        <dbReference type="ARBA" id="ARBA00022840"/>
    </source>
</evidence>
<protein>
    <recommendedName>
        <fullName evidence="5">Helicase ATP-binding domain-containing protein</fullName>
    </recommendedName>
</protein>
<dbReference type="InterPro" id="IPR050699">
    <property type="entry name" value="RNA-DNA_Helicase"/>
</dbReference>
<dbReference type="Pfam" id="PF00270">
    <property type="entry name" value="DEAD"/>
    <property type="match status" value="1"/>
</dbReference>
<keyword evidence="1" id="KW-0547">Nucleotide-binding</keyword>
<dbReference type="Pfam" id="PF17911">
    <property type="entry name" value="Ski2_N"/>
    <property type="match status" value="1"/>
</dbReference>
<accession>A0A7J7MEX9</accession>
<dbReference type="PROSITE" id="PS51192">
    <property type="entry name" value="HELICASE_ATP_BIND_1"/>
    <property type="match status" value="1"/>
</dbReference>